<dbReference type="STRING" id="1348662.CARG_03580"/>
<dbReference type="Proteomes" id="UP000016943">
    <property type="component" value="Chromosome"/>
</dbReference>
<feature type="region of interest" description="Disordered" evidence="1">
    <location>
        <begin position="67"/>
        <end position="98"/>
    </location>
</feature>
<sequence length="98" mass="11078">MGIAVDRIAIEQALMFAEDARLAELVRPILDRMLGDGKSSIDPSYTIWTTETAEDLRARIEDNLQEGAERNFFSKNEATNPRCPGRPNSRCTRHRFGP</sequence>
<dbReference type="KEGG" id="caz:CARG_03580"/>
<protein>
    <submittedName>
        <fullName evidence="2">Uncharacterized protein</fullName>
    </submittedName>
</protein>
<gene>
    <name evidence="2" type="ORF">CARG_03580</name>
</gene>
<dbReference type="HOGENOM" id="CLU_2328934_0_0_11"/>
<evidence type="ECO:0000256" key="1">
    <source>
        <dbReference type="SAM" id="MobiDB-lite"/>
    </source>
</evidence>
<name>U3GTR2_9CORY</name>
<accession>U3GTR2</accession>
<evidence type="ECO:0000313" key="2">
    <source>
        <dbReference type="EMBL" id="AGU14865.1"/>
    </source>
</evidence>
<dbReference type="AlphaFoldDB" id="U3GTR2"/>
<dbReference type="OrthoDB" id="9781481at2"/>
<dbReference type="GeneID" id="78249528"/>
<organism evidence="2 3">
    <name type="scientific">Corynebacterium argentoratense DSM 44202</name>
    <dbReference type="NCBI Taxonomy" id="1348662"/>
    <lineage>
        <taxon>Bacteria</taxon>
        <taxon>Bacillati</taxon>
        <taxon>Actinomycetota</taxon>
        <taxon>Actinomycetes</taxon>
        <taxon>Mycobacteriales</taxon>
        <taxon>Corynebacteriaceae</taxon>
        <taxon>Corynebacterium</taxon>
    </lineage>
</organism>
<proteinExistence type="predicted"/>
<reference evidence="2 3" key="1">
    <citation type="journal article" date="2013" name="Genome Announc.">
        <title>Whole-Genome Sequence of the Clinical Strain Corynebacterium argentoratense DSM 44202, Isolated from a Human Throat Specimen.</title>
        <authorList>
            <person name="Bomholt C."/>
            <person name="Glaub A."/>
            <person name="Gravermann K."/>
            <person name="Albersmeier A."/>
            <person name="Brinkrolf K."/>
            <person name="Ruckert C."/>
            <person name="Tauch A."/>
        </authorList>
    </citation>
    <scope>NUCLEOTIDE SEQUENCE [LARGE SCALE GENOMIC DNA]</scope>
    <source>
        <strain evidence="2">DSM 44202</strain>
    </source>
</reference>
<keyword evidence="3" id="KW-1185">Reference proteome</keyword>
<dbReference type="EMBL" id="CP006365">
    <property type="protein sequence ID" value="AGU14865.1"/>
    <property type="molecule type" value="Genomic_DNA"/>
</dbReference>
<evidence type="ECO:0000313" key="3">
    <source>
        <dbReference type="Proteomes" id="UP000016943"/>
    </source>
</evidence>
<dbReference type="RefSeq" id="WP_020976017.1">
    <property type="nucleotide sequence ID" value="NC_022198.1"/>
</dbReference>